<accession>A0ABM7NS98</accession>
<evidence type="ECO:0000313" key="1">
    <source>
        <dbReference type="EMBL" id="BCS83011.1"/>
    </source>
</evidence>
<evidence type="ECO:0000313" key="2">
    <source>
        <dbReference type="Proteomes" id="UP001321479"/>
    </source>
</evidence>
<keyword evidence="2" id="KW-1185">Reference proteome</keyword>
<reference evidence="1 2" key="1">
    <citation type="submission" date="2021-02" db="EMBL/GenBank/DDBJ databases">
        <title>Cotonvirus japonicus, which uses Golgi apparatus of host cells for its virion factory, phylogenetically links tailed tupanvirus and icosahedral mimivirus.</title>
        <authorList>
            <person name="Takahashi H."/>
            <person name="Fukaya S."/>
            <person name="Song C."/>
            <person name="Murata K."/>
            <person name="Takemura M."/>
        </authorList>
    </citation>
    <scope>NUCLEOTIDE SEQUENCE [LARGE SCALE GENOMIC DNA]</scope>
</reference>
<protein>
    <submittedName>
        <fullName evidence="1">Uncharacterized protein</fullName>
    </submittedName>
</protein>
<dbReference type="GeneID" id="80558216"/>
<organism evidence="1 2">
    <name type="scientific">Cotonvirus japonicus</name>
    <dbReference type="NCBI Taxonomy" id="2811091"/>
    <lineage>
        <taxon>Viruses</taxon>
        <taxon>Varidnaviria</taxon>
        <taxon>Bamfordvirae</taxon>
        <taxon>Nucleocytoviricota</taxon>
        <taxon>Megaviricetes</taxon>
        <taxon>Imitervirales</taxon>
        <taxon>Mimiviridae</taxon>
        <taxon>Megamimivirinae</taxon>
        <taxon>Cotonvirus</taxon>
        <taxon>Cotonvirus japonicum</taxon>
    </lineage>
</organism>
<dbReference type="RefSeq" id="YP_010841619.1">
    <property type="nucleotide sequence ID" value="NC_079139.1"/>
</dbReference>
<dbReference type="Proteomes" id="UP001321479">
    <property type="component" value="Segment"/>
</dbReference>
<dbReference type="EMBL" id="AP024483">
    <property type="protein sequence ID" value="BCS83011.1"/>
    <property type="molecule type" value="Genomic_DNA"/>
</dbReference>
<proteinExistence type="predicted"/>
<name>A0ABM7NS98_9VIRU</name>
<sequence>MSSSTLKITEIYNQVYNVPFTVNEITEAGHVIYERFGVDENDWYFFLEVENYIHDIRLINLGQEPRHSDTYRNYPKPRILKRSRTCDYPDFDDYPDSDDCSEHIETDSIFYSNIEDLDDEYLLPNPIALVQERQPIPNVWETSLVTVMENIGSFRKIMKTGFFSPLQGREEIVEKIFSEISSTTIVRNLNHDSKYRPDRNKQKEINFKISEYNSNYPVWSFIVLGSKNIKSNTIKVPFIREAGRAVNDINMNLKYSTYSQHEEGYVPLLIRQLVTGCLPRDISAIVFNGTVVIDGPTYSRGQRVRVLTKSNESSCLNKCKIYLEDFLKENSTDRYSYTQNVVRISLPK</sequence>